<evidence type="ECO:0000256" key="2">
    <source>
        <dbReference type="ARBA" id="ARBA00022448"/>
    </source>
</evidence>
<keyword evidence="3" id="KW-0732">Signal</keyword>
<evidence type="ECO:0000256" key="5">
    <source>
        <dbReference type="PIRSR" id="PIRSR019574-1"/>
    </source>
</evidence>
<dbReference type="GO" id="GO:0042597">
    <property type="term" value="C:periplasmic space"/>
    <property type="evidence" value="ECO:0007669"/>
    <property type="project" value="UniProtKB-SubCell"/>
</dbReference>
<comment type="subcellular location">
    <subcellularLocation>
        <location evidence="1">Periplasm</location>
    </subcellularLocation>
</comment>
<feature type="binding site" evidence="5">
    <location>
        <position position="89"/>
    </location>
    <ligand>
        <name>spermidine</name>
        <dbReference type="ChEBI" id="CHEBI:57834"/>
    </ligand>
</feature>
<evidence type="ECO:0000256" key="1">
    <source>
        <dbReference type="ARBA" id="ARBA00004418"/>
    </source>
</evidence>
<dbReference type="RefSeq" id="WP_091835280.1">
    <property type="nucleotide sequence ID" value="NZ_FNZK01000025.1"/>
</dbReference>
<dbReference type="Proteomes" id="UP000199662">
    <property type="component" value="Unassembled WGS sequence"/>
</dbReference>
<dbReference type="CDD" id="cd13590">
    <property type="entry name" value="PBP2_PotD_PotF_like"/>
    <property type="match status" value="1"/>
</dbReference>
<evidence type="ECO:0000313" key="6">
    <source>
        <dbReference type="EMBL" id="SEJ92939.1"/>
    </source>
</evidence>
<name>A0A1H7CTL2_9FIRM</name>
<reference evidence="7" key="1">
    <citation type="submission" date="2016-10" db="EMBL/GenBank/DDBJ databases">
        <authorList>
            <person name="Varghese N."/>
            <person name="Submissions S."/>
        </authorList>
    </citation>
    <scope>NUCLEOTIDE SEQUENCE [LARGE SCALE GENOMIC DNA]</scope>
    <source>
        <strain evidence="7">DSM 2179</strain>
    </source>
</reference>
<dbReference type="EMBL" id="FNZK01000025">
    <property type="protein sequence ID" value="SEJ92939.1"/>
    <property type="molecule type" value="Genomic_DNA"/>
</dbReference>
<dbReference type="Pfam" id="PF13416">
    <property type="entry name" value="SBP_bac_8"/>
    <property type="match status" value="1"/>
</dbReference>
<dbReference type="SUPFAM" id="SSF53850">
    <property type="entry name" value="Periplasmic binding protein-like II"/>
    <property type="match status" value="1"/>
</dbReference>
<dbReference type="InterPro" id="IPR006059">
    <property type="entry name" value="SBP"/>
</dbReference>
<gene>
    <name evidence="6" type="ORF">SAMN05660742_12530</name>
</gene>
<sequence>MNKIVKFLMISALCLVIGVMLVGCGGEKTVQRELKVYNWGDYIDPVVLEDFEKETGIHVVYDTFATNEDMYVKVKSGGSDYDVVIPSDYMIKRMINEGLLEKIDFSKVPNYKNVDAKFKNLPFDSQNEYSVPYMWGTVGIVYNKKMVTDPVDSWSILWNEKYKKQILMLDSPRDSIGITLKMLGYSLNTSDPEQLKQAKEKLIEQKPLVLAYVVDEVKDKMIAGEAAMAVVWSGDAMFIKDKNPDIEYAIPQEGTNLWFDSIVIPKGAKHKAEAEEFINYLARPEVSQKNAEYIGYATPLPKAQAQLAESIQTDLAAYPSDEILKNTEVFDDLAKNIAAYDRVWTEIKAAR</sequence>
<proteinExistence type="predicted"/>
<dbReference type="GO" id="GO:0015846">
    <property type="term" value="P:polyamine transport"/>
    <property type="evidence" value="ECO:0007669"/>
    <property type="project" value="InterPro"/>
</dbReference>
<dbReference type="InterPro" id="IPR001188">
    <property type="entry name" value="Sperm_putr-bd"/>
</dbReference>
<dbReference type="AlphaFoldDB" id="A0A1H7CTL2"/>
<organism evidence="6 7">
    <name type="scientific">Propionispira arboris</name>
    <dbReference type="NCBI Taxonomy" id="84035"/>
    <lineage>
        <taxon>Bacteria</taxon>
        <taxon>Bacillati</taxon>
        <taxon>Bacillota</taxon>
        <taxon>Negativicutes</taxon>
        <taxon>Selenomonadales</taxon>
        <taxon>Selenomonadaceae</taxon>
        <taxon>Propionispira</taxon>
    </lineage>
</organism>
<evidence type="ECO:0000313" key="7">
    <source>
        <dbReference type="Proteomes" id="UP000199662"/>
    </source>
</evidence>
<dbReference type="PROSITE" id="PS51257">
    <property type="entry name" value="PROKAR_LIPOPROTEIN"/>
    <property type="match status" value="1"/>
</dbReference>
<keyword evidence="4" id="KW-0574">Periplasm</keyword>
<dbReference type="PANTHER" id="PTHR30222">
    <property type="entry name" value="SPERMIDINE/PUTRESCINE-BINDING PERIPLASMIC PROTEIN"/>
    <property type="match status" value="1"/>
</dbReference>
<accession>A0A1H7CTL2</accession>
<dbReference type="GO" id="GO:0019808">
    <property type="term" value="F:polyamine binding"/>
    <property type="evidence" value="ECO:0007669"/>
    <property type="project" value="InterPro"/>
</dbReference>
<keyword evidence="7" id="KW-1185">Reference proteome</keyword>
<keyword evidence="2" id="KW-0813">Transport</keyword>
<dbReference type="STRING" id="84035.SAMN05660742_12530"/>
<evidence type="ECO:0000256" key="4">
    <source>
        <dbReference type="ARBA" id="ARBA00022764"/>
    </source>
</evidence>
<dbReference type="Gene3D" id="3.40.190.10">
    <property type="entry name" value="Periplasmic binding protein-like II"/>
    <property type="match status" value="2"/>
</dbReference>
<dbReference type="PRINTS" id="PR00909">
    <property type="entry name" value="SPERMDNBNDNG"/>
</dbReference>
<dbReference type="PIRSF" id="PIRSF019574">
    <property type="entry name" value="Periplasmic_polyamine_BP"/>
    <property type="match status" value="1"/>
</dbReference>
<dbReference type="PANTHER" id="PTHR30222:SF17">
    <property type="entry name" value="SPERMIDINE_PUTRESCINE-BINDING PERIPLASMIC PROTEIN"/>
    <property type="match status" value="1"/>
</dbReference>
<evidence type="ECO:0000256" key="3">
    <source>
        <dbReference type="ARBA" id="ARBA00022729"/>
    </source>
</evidence>
<protein>
    <submittedName>
        <fullName evidence="6">Spermidine/putrescine transport system substrate-binding protein</fullName>
    </submittedName>
</protein>